<evidence type="ECO:0000313" key="8">
    <source>
        <dbReference type="Proteomes" id="UP000252100"/>
    </source>
</evidence>
<dbReference type="AlphaFoldDB" id="A0A345C1J1"/>
<feature type="transmembrane region" description="Helical" evidence="5">
    <location>
        <begin position="39"/>
        <end position="59"/>
    </location>
</feature>
<dbReference type="KEGG" id="rue:DT065_14405"/>
<dbReference type="Pfam" id="PF03816">
    <property type="entry name" value="LytR_cpsA_psr"/>
    <property type="match status" value="1"/>
</dbReference>
<keyword evidence="5" id="KW-0472">Membrane</keyword>
<protein>
    <submittedName>
        <fullName evidence="7">LytR family transcriptional regulator</fullName>
    </submittedName>
</protein>
<keyword evidence="8" id="KW-1185">Reference proteome</keyword>
<comment type="similarity">
    <text evidence="1">Belongs to the LytR/CpsA/Psr (LCP) family.</text>
</comment>
<evidence type="ECO:0000256" key="2">
    <source>
        <dbReference type="ARBA" id="ARBA00022692"/>
    </source>
</evidence>
<organism evidence="7 8">
    <name type="scientific">Salicibibacter kimchii</name>
    <dbReference type="NCBI Taxonomy" id="2099786"/>
    <lineage>
        <taxon>Bacteria</taxon>
        <taxon>Bacillati</taxon>
        <taxon>Bacillota</taxon>
        <taxon>Bacilli</taxon>
        <taxon>Bacillales</taxon>
        <taxon>Bacillaceae</taxon>
        <taxon>Salicibibacter</taxon>
    </lineage>
</organism>
<evidence type="ECO:0000259" key="6">
    <source>
        <dbReference type="Pfam" id="PF03816"/>
    </source>
</evidence>
<dbReference type="InterPro" id="IPR050922">
    <property type="entry name" value="LytR/CpsA/Psr_CW_biosynth"/>
</dbReference>
<dbReference type="GO" id="GO:0071555">
    <property type="term" value="P:cell wall organization"/>
    <property type="evidence" value="ECO:0007669"/>
    <property type="project" value="UniProtKB-KW"/>
</dbReference>
<dbReference type="PANTHER" id="PTHR33392">
    <property type="entry name" value="POLYISOPRENYL-TEICHOIC ACID--PEPTIDOGLYCAN TEICHOIC ACID TRANSFERASE TAGU"/>
    <property type="match status" value="1"/>
</dbReference>
<dbReference type="Proteomes" id="UP000252100">
    <property type="component" value="Chromosome"/>
</dbReference>
<proteinExistence type="inferred from homology"/>
<keyword evidence="3" id="KW-0735">Signal-anchor</keyword>
<evidence type="ECO:0000256" key="1">
    <source>
        <dbReference type="ARBA" id="ARBA00006068"/>
    </source>
</evidence>
<gene>
    <name evidence="7" type="ORF">DT065_14405</name>
</gene>
<dbReference type="PANTHER" id="PTHR33392:SF6">
    <property type="entry name" value="POLYISOPRENYL-TEICHOIC ACID--PEPTIDOGLYCAN TEICHOIC ACID TRANSFERASE TAGU"/>
    <property type="match status" value="1"/>
</dbReference>
<name>A0A345C1J1_9BACI</name>
<dbReference type="EMBL" id="CP031092">
    <property type="protein sequence ID" value="AXF57072.1"/>
    <property type="molecule type" value="Genomic_DNA"/>
</dbReference>
<evidence type="ECO:0000256" key="4">
    <source>
        <dbReference type="ARBA" id="ARBA00022989"/>
    </source>
</evidence>
<dbReference type="NCBIfam" id="TIGR00350">
    <property type="entry name" value="lytR_cpsA_psr"/>
    <property type="match status" value="1"/>
</dbReference>
<sequence>MLVKKNMCCAYIPRDRLMKDKVTRSVLRSSFIMDQRKRVLYTLTVVGVLVLLAIGVGVYNVTSHLDDVTEQVNEPLQRGKMSEKRESVVEPEMDNISVLFMGLDNRESELNGLADAMVLATFNREEGTIKSLSIPRDACVQIPGRMQKDKINHAHAFGGADLAVETVEDLLDIPVDYYVTFNFDAFMDIIDVFDGVDVDVPFAFSEQDAGGSLGAIQFDEGEQTLNGEEALAYVRMRYQDPTGDFGRMERQQEVMEQLADKAMSFQSIAKYTRAFHQLEDNMNFNFSFTELVSLQPYTSNLKKMDTYQLDGTERWENGIFYFDIDDESLTDVASELCEHLELDEA</sequence>
<keyword evidence="4 5" id="KW-1133">Transmembrane helix</keyword>
<dbReference type="Gene3D" id="3.40.630.190">
    <property type="entry name" value="LCP protein"/>
    <property type="match status" value="1"/>
</dbReference>
<keyword evidence="2 5" id="KW-0812">Transmembrane</keyword>
<evidence type="ECO:0000256" key="3">
    <source>
        <dbReference type="ARBA" id="ARBA00022968"/>
    </source>
</evidence>
<reference evidence="7 8" key="1">
    <citation type="journal article" date="2018" name="J. Microbiol.">
        <title>Salicibibacter kimchii gen. nov., sp. nov., a moderately halophilic and alkalitolerant bacterium in the family Bacillaceae, isolated from kimchi.</title>
        <authorList>
            <person name="Jang J.Y."/>
            <person name="Oh Y.J."/>
            <person name="Lim S.K."/>
            <person name="Park H.K."/>
            <person name="Lee C."/>
            <person name="Kim J.Y."/>
            <person name="Lee M.A."/>
            <person name="Choi H.J."/>
        </authorList>
    </citation>
    <scope>NUCLEOTIDE SEQUENCE [LARGE SCALE GENOMIC DNA]</scope>
    <source>
        <strain evidence="7 8">NKC1-1</strain>
    </source>
</reference>
<evidence type="ECO:0000256" key="5">
    <source>
        <dbReference type="SAM" id="Phobius"/>
    </source>
</evidence>
<dbReference type="InterPro" id="IPR004474">
    <property type="entry name" value="LytR_CpsA_psr"/>
</dbReference>
<accession>A0A345C1J1</accession>
<feature type="domain" description="Cell envelope-related transcriptional attenuator" evidence="6">
    <location>
        <begin position="114"/>
        <end position="262"/>
    </location>
</feature>
<evidence type="ECO:0000313" key="7">
    <source>
        <dbReference type="EMBL" id="AXF57072.1"/>
    </source>
</evidence>